<keyword evidence="1" id="KW-0560">Oxidoreductase</keyword>
<proteinExistence type="predicted"/>
<dbReference type="SMART" id="SM00829">
    <property type="entry name" value="PKS_ER"/>
    <property type="match status" value="1"/>
</dbReference>
<dbReference type="SUPFAM" id="SSF50129">
    <property type="entry name" value="GroES-like"/>
    <property type="match status" value="1"/>
</dbReference>
<keyword evidence="4" id="KW-1185">Reference proteome</keyword>
<dbReference type="InterPro" id="IPR036291">
    <property type="entry name" value="NAD(P)-bd_dom_sf"/>
</dbReference>
<dbReference type="CDD" id="cd08267">
    <property type="entry name" value="MDR1"/>
    <property type="match status" value="1"/>
</dbReference>
<dbReference type="InterPro" id="IPR002364">
    <property type="entry name" value="Quin_OxRdtase/zeta-crystal_CS"/>
</dbReference>
<dbReference type="InterPro" id="IPR013154">
    <property type="entry name" value="ADH-like_N"/>
</dbReference>
<dbReference type="RefSeq" id="WP_344040814.1">
    <property type="nucleotide sequence ID" value="NZ_BAAAKE010000025.1"/>
</dbReference>
<evidence type="ECO:0000313" key="4">
    <source>
        <dbReference type="Proteomes" id="UP001595833"/>
    </source>
</evidence>
<dbReference type="SUPFAM" id="SSF51735">
    <property type="entry name" value="NAD(P)-binding Rossmann-fold domains"/>
    <property type="match status" value="1"/>
</dbReference>
<comment type="caution">
    <text evidence="3">The sequence shown here is derived from an EMBL/GenBank/DDBJ whole genome shotgun (WGS) entry which is preliminary data.</text>
</comment>
<dbReference type="InterPro" id="IPR020843">
    <property type="entry name" value="ER"/>
</dbReference>
<name>A0ABV9Y2A7_9PSEU</name>
<dbReference type="Gene3D" id="3.40.50.720">
    <property type="entry name" value="NAD(P)-binding Rossmann-like Domain"/>
    <property type="match status" value="1"/>
</dbReference>
<dbReference type="EMBL" id="JBHSJB010000017">
    <property type="protein sequence ID" value="MFC5055882.1"/>
    <property type="molecule type" value="Genomic_DNA"/>
</dbReference>
<accession>A0ABV9Y2A7</accession>
<dbReference type="Pfam" id="PF08240">
    <property type="entry name" value="ADH_N"/>
    <property type="match status" value="1"/>
</dbReference>
<gene>
    <name evidence="3" type="ORF">ACFPFM_19235</name>
</gene>
<dbReference type="InterPro" id="IPR050700">
    <property type="entry name" value="YIM1/Zinc_Alcohol_DH_Fams"/>
</dbReference>
<dbReference type="Proteomes" id="UP001595833">
    <property type="component" value="Unassembled WGS sequence"/>
</dbReference>
<dbReference type="InterPro" id="IPR011032">
    <property type="entry name" value="GroES-like_sf"/>
</dbReference>
<evidence type="ECO:0000256" key="1">
    <source>
        <dbReference type="ARBA" id="ARBA00023002"/>
    </source>
</evidence>
<dbReference type="PROSITE" id="PS01162">
    <property type="entry name" value="QOR_ZETA_CRYSTAL"/>
    <property type="match status" value="1"/>
</dbReference>
<dbReference type="Pfam" id="PF13602">
    <property type="entry name" value="ADH_zinc_N_2"/>
    <property type="match status" value="1"/>
</dbReference>
<protein>
    <submittedName>
        <fullName evidence="3">NAD(P)-dependent alcohol dehydrogenase</fullName>
    </submittedName>
</protein>
<feature type="domain" description="Enoyl reductase (ER)" evidence="2">
    <location>
        <begin position="10"/>
        <end position="326"/>
    </location>
</feature>
<reference evidence="4" key="1">
    <citation type="journal article" date="2019" name="Int. J. Syst. Evol. Microbiol.">
        <title>The Global Catalogue of Microorganisms (GCM) 10K type strain sequencing project: providing services to taxonomists for standard genome sequencing and annotation.</title>
        <authorList>
            <consortium name="The Broad Institute Genomics Platform"/>
            <consortium name="The Broad Institute Genome Sequencing Center for Infectious Disease"/>
            <person name="Wu L."/>
            <person name="Ma J."/>
        </authorList>
    </citation>
    <scope>NUCLEOTIDE SEQUENCE [LARGE SCALE GENOMIC DNA]</scope>
    <source>
        <strain evidence="4">KCTC 12848</strain>
    </source>
</reference>
<sequence>MKAIAQDRYGSPDVLLLSEVDRPSPADDEVLVRVRAATVNARDWHVMRGDPYLARLLPGVMGFRGPKVRIRGTDFAGVVEAVGGRVTRLRPGDEVYGEVDGAFAEYVRAPEGVVDRKPANLTFEQAAALPLAANTALMGLRDEGRVRAGQRVLVNGASGGVGTFAVQIGKWLGAEVTAVCGARNVDLVTSLGADHVIDYGQDDFTRDAGRYDVVFDLVGNHSLTALRRTLKPGGALVLSGGGASTGGSFLGPMGLIIRGSLSAALVRRHRIAVLEARPSAENLATLRELAEAGAVTPVIDRTYALDEVPDAIRYVEDEHARAKVVITV</sequence>
<dbReference type="PANTHER" id="PTHR11695">
    <property type="entry name" value="ALCOHOL DEHYDROGENASE RELATED"/>
    <property type="match status" value="1"/>
</dbReference>
<organism evidence="3 4">
    <name type="scientific">Saccharothrix xinjiangensis</name>
    <dbReference type="NCBI Taxonomy" id="204798"/>
    <lineage>
        <taxon>Bacteria</taxon>
        <taxon>Bacillati</taxon>
        <taxon>Actinomycetota</taxon>
        <taxon>Actinomycetes</taxon>
        <taxon>Pseudonocardiales</taxon>
        <taxon>Pseudonocardiaceae</taxon>
        <taxon>Saccharothrix</taxon>
    </lineage>
</organism>
<dbReference type="Gene3D" id="3.90.180.10">
    <property type="entry name" value="Medium-chain alcohol dehydrogenases, catalytic domain"/>
    <property type="match status" value="1"/>
</dbReference>
<dbReference type="PANTHER" id="PTHR11695:SF294">
    <property type="entry name" value="RETICULON-4-INTERACTING PROTEIN 1, MITOCHONDRIAL"/>
    <property type="match status" value="1"/>
</dbReference>
<evidence type="ECO:0000259" key="2">
    <source>
        <dbReference type="SMART" id="SM00829"/>
    </source>
</evidence>
<evidence type="ECO:0000313" key="3">
    <source>
        <dbReference type="EMBL" id="MFC5055882.1"/>
    </source>
</evidence>